<organism evidence="8 9">
    <name type="scientific">Desulfuromusa kysingii</name>
    <dbReference type="NCBI Taxonomy" id="37625"/>
    <lineage>
        <taxon>Bacteria</taxon>
        <taxon>Pseudomonadati</taxon>
        <taxon>Thermodesulfobacteriota</taxon>
        <taxon>Desulfuromonadia</taxon>
        <taxon>Desulfuromonadales</taxon>
        <taxon>Geopsychrobacteraceae</taxon>
        <taxon>Desulfuromusa</taxon>
    </lineage>
</organism>
<dbReference type="AlphaFoldDB" id="A0A1H3WBL1"/>
<evidence type="ECO:0000313" key="8">
    <source>
        <dbReference type="EMBL" id="SDZ84496.1"/>
    </source>
</evidence>
<evidence type="ECO:0000256" key="5">
    <source>
        <dbReference type="ARBA" id="ARBA00023274"/>
    </source>
</evidence>
<dbReference type="STRING" id="37625.SAMN05660420_00589"/>
<evidence type="ECO:0000256" key="6">
    <source>
        <dbReference type="HAMAP-Rule" id="MF_01345"/>
    </source>
</evidence>
<accession>A0A1H3WBL1</accession>
<dbReference type="GO" id="GO:0006412">
    <property type="term" value="P:translation"/>
    <property type="evidence" value="ECO:0007669"/>
    <property type="project" value="UniProtKB-UniRule"/>
</dbReference>
<dbReference type="EMBL" id="FNQN01000001">
    <property type="protein sequence ID" value="SDZ84496.1"/>
    <property type="molecule type" value="Genomic_DNA"/>
</dbReference>
<evidence type="ECO:0000256" key="2">
    <source>
        <dbReference type="ARBA" id="ARBA00022730"/>
    </source>
</evidence>
<dbReference type="OrthoDB" id="9811714at2"/>
<dbReference type="SUPFAM" id="SSF50249">
    <property type="entry name" value="Nucleic acid-binding proteins"/>
    <property type="match status" value="1"/>
</dbReference>
<dbReference type="InterPro" id="IPR019979">
    <property type="entry name" value="Ribosomal_uS17_CS"/>
</dbReference>
<dbReference type="HAMAP" id="MF_01345_B">
    <property type="entry name" value="Ribosomal_uS17_B"/>
    <property type="match status" value="1"/>
</dbReference>
<gene>
    <name evidence="6" type="primary">rpsQ</name>
    <name evidence="8" type="ORF">SAMN05660420_00589</name>
</gene>
<dbReference type="Gene3D" id="2.40.50.140">
    <property type="entry name" value="Nucleic acid-binding proteins"/>
    <property type="match status" value="1"/>
</dbReference>
<comment type="function">
    <text evidence="6">One of the primary rRNA binding proteins, it binds specifically to the 5'-end of 16S ribosomal RNA.</text>
</comment>
<sequence length="88" mass="10095">MSEERGSRRTRVGIVVSDKMDKTVVVRVDDLVKHSVYKKFIKRKVSCKAHDELNDCSIGDKVLIVESRPLSKGKRWRVRQVLEKAVTA</sequence>
<dbReference type="InterPro" id="IPR012340">
    <property type="entry name" value="NA-bd_OB-fold"/>
</dbReference>
<dbReference type="PROSITE" id="PS00056">
    <property type="entry name" value="RIBOSOMAL_S17"/>
    <property type="match status" value="1"/>
</dbReference>
<evidence type="ECO:0000256" key="1">
    <source>
        <dbReference type="ARBA" id="ARBA00010254"/>
    </source>
</evidence>
<dbReference type="Proteomes" id="UP000199409">
    <property type="component" value="Unassembled WGS sequence"/>
</dbReference>
<dbReference type="CDD" id="cd00364">
    <property type="entry name" value="Ribosomal_uS17"/>
    <property type="match status" value="1"/>
</dbReference>
<dbReference type="NCBIfam" id="TIGR03635">
    <property type="entry name" value="uS17_bact"/>
    <property type="match status" value="1"/>
</dbReference>
<evidence type="ECO:0000256" key="7">
    <source>
        <dbReference type="RuleBase" id="RU003872"/>
    </source>
</evidence>
<protein>
    <recommendedName>
        <fullName evidence="6">Small ribosomal subunit protein uS17</fullName>
    </recommendedName>
</protein>
<keyword evidence="4 6" id="KW-0689">Ribosomal protein</keyword>
<evidence type="ECO:0000313" key="9">
    <source>
        <dbReference type="Proteomes" id="UP000199409"/>
    </source>
</evidence>
<keyword evidence="2 6" id="KW-0699">rRNA-binding</keyword>
<keyword evidence="3 6" id="KW-0694">RNA-binding</keyword>
<dbReference type="GO" id="GO:0019843">
    <property type="term" value="F:rRNA binding"/>
    <property type="evidence" value="ECO:0007669"/>
    <property type="project" value="UniProtKB-UniRule"/>
</dbReference>
<name>A0A1H3WBL1_9BACT</name>
<dbReference type="InterPro" id="IPR000266">
    <property type="entry name" value="Ribosomal_uS17"/>
</dbReference>
<evidence type="ECO:0000256" key="4">
    <source>
        <dbReference type="ARBA" id="ARBA00022980"/>
    </source>
</evidence>
<keyword evidence="9" id="KW-1185">Reference proteome</keyword>
<dbReference type="PANTHER" id="PTHR10744">
    <property type="entry name" value="40S RIBOSOMAL PROTEIN S11 FAMILY MEMBER"/>
    <property type="match status" value="1"/>
</dbReference>
<comment type="similarity">
    <text evidence="1 6 7">Belongs to the universal ribosomal protein uS17 family.</text>
</comment>
<dbReference type="PANTHER" id="PTHR10744:SF1">
    <property type="entry name" value="SMALL RIBOSOMAL SUBUNIT PROTEIN US17M"/>
    <property type="match status" value="1"/>
</dbReference>
<reference evidence="8 9" key="1">
    <citation type="submission" date="2016-10" db="EMBL/GenBank/DDBJ databases">
        <authorList>
            <person name="de Groot N.N."/>
        </authorList>
    </citation>
    <scope>NUCLEOTIDE SEQUENCE [LARGE SCALE GENOMIC DNA]</scope>
    <source>
        <strain evidence="8 9">DSM 7343</strain>
    </source>
</reference>
<keyword evidence="5 6" id="KW-0687">Ribonucleoprotein</keyword>
<evidence type="ECO:0000256" key="3">
    <source>
        <dbReference type="ARBA" id="ARBA00022884"/>
    </source>
</evidence>
<dbReference type="InterPro" id="IPR019984">
    <property type="entry name" value="Ribosomal_uS17_bact/chlr"/>
</dbReference>
<proteinExistence type="inferred from homology"/>
<dbReference type="Pfam" id="PF00366">
    <property type="entry name" value="Ribosomal_S17"/>
    <property type="match status" value="1"/>
</dbReference>
<dbReference type="GO" id="GO:0003735">
    <property type="term" value="F:structural constituent of ribosome"/>
    <property type="evidence" value="ECO:0007669"/>
    <property type="project" value="UniProtKB-UniRule"/>
</dbReference>
<dbReference type="RefSeq" id="WP_092344524.1">
    <property type="nucleotide sequence ID" value="NZ_FNQN01000001.1"/>
</dbReference>
<dbReference type="NCBIfam" id="NF004123">
    <property type="entry name" value="PRK05610.1"/>
    <property type="match status" value="1"/>
</dbReference>
<dbReference type="PRINTS" id="PR00973">
    <property type="entry name" value="RIBOSOMALS17"/>
</dbReference>
<comment type="subunit">
    <text evidence="6">Part of the 30S ribosomal subunit.</text>
</comment>
<dbReference type="GO" id="GO:0022627">
    <property type="term" value="C:cytosolic small ribosomal subunit"/>
    <property type="evidence" value="ECO:0007669"/>
    <property type="project" value="UniProtKB-UniRule"/>
</dbReference>